<sequence>MNHKELIASMAAKLNAPKSVVADLLDTTVTTCTELLVENKTIGFQSFGNFEIRKKEERLSVHPSTQVRTLIPPKLVVNFKQSNILKEKLKDLPHHD</sequence>
<dbReference type="SMART" id="SM00411">
    <property type="entry name" value="BHL"/>
    <property type="match status" value="1"/>
</dbReference>
<comment type="similarity">
    <text evidence="1 4">Belongs to the bacterial histone-like protein family.</text>
</comment>
<evidence type="ECO:0000256" key="4">
    <source>
        <dbReference type="RuleBase" id="RU003939"/>
    </source>
</evidence>
<dbReference type="InterPro" id="IPR000119">
    <property type="entry name" value="Hist_DNA-bd"/>
</dbReference>
<keyword evidence="3 5" id="KW-0238">DNA-binding</keyword>
<dbReference type="STRING" id="694427.Palpr_1170"/>
<dbReference type="eggNOG" id="COG0776">
    <property type="taxonomic scope" value="Bacteria"/>
</dbReference>
<evidence type="ECO:0000313" key="5">
    <source>
        <dbReference type="EMBL" id="ADQ79317.1"/>
    </source>
</evidence>
<dbReference type="PANTHER" id="PTHR33175:SF3">
    <property type="entry name" value="DNA-BINDING PROTEIN HU-BETA"/>
    <property type="match status" value="1"/>
</dbReference>
<dbReference type="GO" id="GO:0005829">
    <property type="term" value="C:cytosol"/>
    <property type="evidence" value="ECO:0007669"/>
    <property type="project" value="TreeGrafter"/>
</dbReference>
<dbReference type="SUPFAM" id="SSF47729">
    <property type="entry name" value="IHF-like DNA-binding proteins"/>
    <property type="match status" value="1"/>
</dbReference>
<evidence type="ECO:0000256" key="2">
    <source>
        <dbReference type="ARBA" id="ARBA00023067"/>
    </source>
</evidence>
<evidence type="ECO:0000256" key="1">
    <source>
        <dbReference type="ARBA" id="ARBA00010529"/>
    </source>
</evidence>
<dbReference type="OrthoDB" id="1095660at2"/>
<keyword evidence="6" id="KW-1185">Reference proteome</keyword>
<dbReference type="GO" id="GO:0030261">
    <property type="term" value="P:chromosome condensation"/>
    <property type="evidence" value="ECO:0007669"/>
    <property type="project" value="UniProtKB-KW"/>
</dbReference>
<dbReference type="RefSeq" id="WP_013444686.1">
    <property type="nucleotide sequence ID" value="NC_014734.1"/>
</dbReference>
<dbReference type="CDD" id="cd13832">
    <property type="entry name" value="IHF"/>
    <property type="match status" value="1"/>
</dbReference>
<organism evidence="5 6">
    <name type="scientific">Paludibacter propionicigenes (strain DSM 17365 / JCM 13257 / WB4)</name>
    <dbReference type="NCBI Taxonomy" id="694427"/>
    <lineage>
        <taxon>Bacteria</taxon>
        <taxon>Pseudomonadati</taxon>
        <taxon>Bacteroidota</taxon>
        <taxon>Bacteroidia</taxon>
        <taxon>Bacteroidales</taxon>
        <taxon>Paludibacteraceae</taxon>
        <taxon>Paludibacter</taxon>
    </lineage>
</organism>
<keyword evidence="2" id="KW-0226">DNA condensation</keyword>
<reference evidence="5" key="2">
    <citation type="journal article" date="2011" name="Stand. Genomic Sci.">
        <title>Complete genome sequence of Paludibacter propionicigenes type strain (WB4).</title>
        <authorList>
            <person name="Gronow S."/>
            <person name="Munk C."/>
            <person name="Lapidus A."/>
            <person name="Nolan M."/>
            <person name="Lucas S."/>
            <person name="Hammon N."/>
            <person name="Deshpande S."/>
            <person name="Cheng J.F."/>
            <person name="Tapia R."/>
            <person name="Han C."/>
            <person name="Goodwin L."/>
            <person name="Pitluck S."/>
            <person name="Liolios K."/>
            <person name="Ivanova N."/>
            <person name="Mavromatis K."/>
            <person name="Mikhailova N."/>
            <person name="Pati A."/>
            <person name="Chen A."/>
            <person name="Palaniappan K."/>
            <person name="Land M."/>
            <person name="Hauser L."/>
            <person name="Chang Y.J."/>
            <person name="Jeffries C.D."/>
            <person name="Brambilla E."/>
            <person name="Rohde M."/>
            <person name="Goker M."/>
            <person name="Detter J.C."/>
            <person name="Woyke T."/>
            <person name="Bristow J."/>
            <person name="Eisen J.A."/>
            <person name="Markowitz V."/>
            <person name="Hugenholtz P."/>
            <person name="Kyrpides N.C."/>
            <person name="Klenk H.P."/>
        </authorList>
    </citation>
    <scope>NUCLEOTIDE SEQUENCE [LARGE SCALE GENOMIC DNA]</scope>
    <source>
        <strain evidence="5">WB4</strain>
    </source>
</reference>
<dbReference type="PANTHER" id="PTHR33175">
    <property type="entry name" value="DNA-BINDING PROTEIN HU"/>
    <property type="match status" value="1"/>
</dbReference>
<evidence type="ECO:0000256" key="3">
    <source>
        <dbReference type="ARBA" id="ARBA00023125"/>
    </source>
</evidence>
<dbReference type="Gene3D" id="4.10.520.10">
    <property type="entry name" value="IHF-like DNA-binding proteins"/>
    <property type="match status" value="1"/>
</dbReference>
<dbReference type="Pfam" id="PF00216">
    <property type="entry name" value="Bac_DNA_binding"/>
    <property type="match status" value="1"/>
</dbReference>
<dbReference type="Proteomes" id="UP000008718">
    <property type="component" value="Chromosome"/>
</dbReference>
<dbReference type="EMBL" id="CP002345">
    <property type="protein sequence ID" value="ADQ79317.1"/>
    <property type="molecule type" value="Genomic_DNA"/>
</dbReference>
<dbReference type="GO" id="GO:0003677">
    <property type="term" value="F:DNA binding"/>
    <property type="evidence" value="ECO:0007669"/>
    <property type="project" value="UniProtKB-KW"/>
</dbReference>
<name>E4T3M3_PALPW</name>
<gene>
    <name evidence="5" type="ordered locus">Palpr_1170</name>
</gene>
<proteinExistence type="inferred from homology"/>
<dbReference type="HOGENOM" id="CLU_105066_3_3_10"/>
<protein>
    <submittedName>
        <fullName evidence="5">Histone family protein DNA-binding protein</fullName>
    </submittedName>
</protein>
<accession>E4T3M3</accession>
<evidence type="ECO:0000313" key="6">
    <source>
        <dbReference type="Proteomes" id="UP000008718"/>
    </source>
</evidence>
<reference key="1">
    <citation type="submission" date="2010-11" db="EMBL/GenBank/DDBJ databases">
        <title>The complete genome of Paludibacter propionicigenes DSM 17365.</title>
        <authorList>
            <consortium name="US DOE Joint Genome Institute (JGI-PGF)"/>
            <person name="Lucas S."/>
            <person name="Copeland A."/>
            <person name="Lapidus A."/>
            <person name="Bruce D."/>
            <person name="Goodwin L."/>
            <person name="Pitluck S."/>
            <person name="Kyrpides N."/>
            <person name="Mavromatis K."/>
            <person name="Ivanova N."/>
            <person name="Munk A.C."/>
            <person name="Brettin T."/>
            <person name="Detter J.C."/>
            <person name="Han C."/>
            <person name="Tapia R."/>
            <person name="Land M."/>
            <person name="Hauser L."/>
            <person name="Markowitz V."/>
            <person name="Cheng J.-F."/>
            <person name="Hugenholtz P."/>
            <person name="Woyke T."/>
            <person name="Wu D."/>
            <person name="Gronow S."/>
            <person name="Wellnitz S."/>
            <person name="Brambilla E."/>
            <person name="Klenk H.-P."/>
            <person name="Eisen J.A."/>
        </authorList>
    </citation>
    <scope>NUCLEOTIDE SEQUENCE</scope>
    <source>
        <strain>WB4</strain>
    </source>
</reference>
<dbReference type="InterPro" id="IPR010992">
    <property type="entry name" value="IHF-like_DNA-bd_dom_sf"/>
</dbReference>
<dbReference type="AlphaFoldDB" id="E4T3M3"/>
<dbReference type="GO" id="GO:0030527">
    <property type="term" value="F:structural constituent of chromatin"/>
    <property type="evidence" value="ECO:0007669"/>
    <property type="project" value="InterPro"/>
</dbReference>
<dbReference type="KEGG" id="ppn:Palpr_1170"/>